<dbReference type="InterPro" id="IPR002110">
    <property type="entry name" value="Ankyrin_rpt"/>
</dbReference>
<comment type="caution">
    <text evidence="3">The sequence shown here is derived from an EMBL/GenBank/DDBJ whole genome shotgun (WGS) entry which is preliminary data.</text>
</comment>
<sequence>MVLNWINILHRFRYVRCQIDLLAGQTTGRNVGRALEKIPEDLNRTYELILCQIPPRCRDLAKEAFLWITYSREALILPTLDEALVIEKGDRFLDDECRLFDQNLILQACQGLIVHDEVTGVVTLTHSSVKTYLTSDDIKHGPASFSSLNELTAARNIYQKCLTYILFDAFQAPCMDIVSLNERLEHFKLLSYAAQAWAQHCGCHAPTGFHLTKSEINKLMDFFQTRKLKNGGNFASWVQVIQRGVPSKDDQKTEPLYYASLFGIFPVVNRLIANGAQINIPDKRTGATAIIAATFNGQLAVVKKLLEAGADPCVEDRCEMTSLAWPRHRTNDRIEAILLAHKALDRKRRRSNDRLVGLLCLWGR</sequence>
<protein>
    <recommendedName>
        <fullName evidence="2">GPI inositol-deacylase winged helix domain-containing protein</fullName>
    </recommendedName>
</protein>
<dbReference type="PANTHER" id="PTHR10039">
    <property type="entry name" value="AMELOGENIN"/>
    <property type="match status" value="1"/>
</dbReference>
<evidence type="ECO:0000259" key="2">
    <source>
        <dbReference type="Pfam" id="PF22939"/>
    </source>
</evidence>
<reference evidence="3" key="1">
    <citation type="submission" date="2020-06" db="EMBL/GenBank/DDBJ databases">
        <title>Draft genome sequences of strains closely related to Aspergillus parafelis and Aspergillus hiratsukae.</title>
        <authorList>
            <person name="Dos Santos R.A.C."/>
            <person name="Rivero-Menendez O."/>
            <person name="Steenwyk J.L."/>
            <person name="Mead M.E."/>
            <person name="Goldman G.H."/>
            <person name="Alastruey-Izquierdo A."/>
            <person name="Rokas A."/>
        </authorList>
    </citation>
    <scope>NUCLEOTIDE SEQUENCE</scope>
    <source>
        <strain evidence="3">CNM-CM7691</strain>
    </source>
</reference>
<name>A0A8H6QL33_9EURO</name>
<dbReference type="AlphaFoldDB" id="A0A8H6QL33"/>
<dbReference type="Gene3D" id="1.25.40.20">
    <property type="entry name" value="Ankyrin repeat-containing domain"/>
    <property type="match status" value="1"/>
</dbReference>
<dbReference type="InterPro" id="IPR054471">
    <property type="entry name" value="GPIID_WHD"/>
</dbReference>
<gene>
    <name evidence="3" type="ORF">CNMCM7691_003364</name>
</gene>
<keyword evidence="4" id="KW-1185">Reference proteome</keyword>
<accession>A0A8H6QL33</accession>
<feature type="repeat" description="ANK" evidence="1">
    <location>
        <begin position="285"/>
        <end position="317"/>
    </location>
</feature>
<dbReference type="Proteomes" id="UP000641853">
    <property type="component" value="Unassembled WGS sequence"/>
</dbReference>
<dbReference type="PROSITE" id="PS50088">
    <property type="entry name" value="ANK_REPEAT"/>
    <property type="match status" value="2"/>
</dbReference>
<feature type="repeat" description="ANK" evidence="1">
    <location>
        <begin position="251"/>
        <end position="283"/>
    </location>
</feature>
<keyword evidence="1" id="KW-0040">ANK repeat</keyword>
<dbReference type="EMBL" id="JACBAG010001927">
    <property type="protein sequence ID" value="KAF7174678.1"/>
    <property type="molecule type" value="Genomic_DNA"/>
</dbReference>
<dbReference type="InterPro" id="IPR036770">
    <property type="entry name" value="Ankyrin_rpt-contain_sf"/>
</dbReference>
<dbReference type="PROSITE" id="PS50297">
    <property type="entry name" value="ANK_REP_REGION"/>
    <property type="match status" value="1"/>
</dbReference>
<feature type="domain" description="GPI inositol-deacylase winged helix" evidence="2">
    <location>
        <begin position="56"/>
        <end position="139"/>
    </location>
</feature>
<dbReference type="SUPFAM" id="SSF48403">
    <property type="entry name" value="Ankyrin repeat"/>
    <property type="match status" value="1"/>
</dbReference>
<dbReference type="Pfam" id="PF22939">
    <property type="entry name" value="WHD_GPIID"/>
    <property type="match status" value="1"/>
</dbReference>
<evidence type="ECO:0000313" key="3">
    <source>
        <dbReference type="EMBL" id="KAF7174678.1"/>
    </source>
</evidence>
<evidence type="ECO:0000256" key="1">
    <source>
        <dbReference type="PROSITE-ProRule" id="PRU00023"/>
    </source>
</evidence>
<evidence type="ECO:0000313" key="4">
    <source>
        <dbReference type="Proteomes" id="UP000641853"/>
    </source>
</evidence>
<proteinExistence type="predicted"/>
<organism evidence="3 4">
    <name type="scientific">Aspergillus felis</name>
    <dbReference type="NCBI Taxonomy" id="1287682"/>
    <lineage>
        <taxon>Eukaryota</taxon>
        <taxon>Fungi</taxon>
        <taxon>Dikarya</taxon>
        <taxon>Ascomycota</taxon>
        <taxon>Pezizomycotina</taxon>
        <taxon>Eurotiomycetes</taxon>
        <taxon>Eurotiomycetidae</taxon>
        <taxon>Eurotiales</taxon>
        <taxon>Aspergillaceae</taxon>
        <taxon>Aspergillus</taxon>
        <taxon>Aspergillus subgen. Fumigati</taxon>
    </lineage>
</organism>
<dbReference type="SMART" id="SM00248">
    <property type="entry name" value="ANK"/>
    <property type="match status" value="2"/>
</dbReference>
<dbReference type="Pfam" id="PF12796">
    <property type="entry name" value="Ank_2"/>
    <property type="match status" value="1"/>
</dbReference>
<dbReference type="PANTHER" id="PTHR10039:SF16">
    <property type="entry name" value="GPI INOSITOL-DEACYLASE"/>
    <property type="match status" value="1"/>
</dbReference>